<dbReference type="InterPro" id="IPR022907">
    <property type="entry name" value="VapC_family"/>
</dbReference>
<accession>A0AA49K2R0</accession>
<keyword evidence="5" id="KW-0460">Magnesium</keyword>
<dbReference type="EC" id="3.1.-.-" evidence="5"/>
<dbReference type="Gene3D" id="3.40.50.1010">
    <property type="entry name" value="5'-nuclease"/>
    <property type="match status" value="1"/>
</dbReference>
<comment type="cofactor">
    <cofactor evidence="5">
        <name>Mg(2+)</name>
        <dbReference type="ChEBI" id="CHEBI:18420"/>
    </cofactor>
</comment>
<feature type="domain" description="PIN" evidence="6">
    <location>
        <begin position="4"/>
        <end position="109"/>
    </location>
</feature>
<dbReference type="InterPro" id="IPR002716">
    <property type="entry name" value="PIN_dom"/>
</dbReference>
<evidence type="ECO:0000256" key="2">
    <source>
        <dbReference type="ARBA" id="ARBA00022722"/>
    </source>
</evidence>
<keyword evidence="5" id="KW-0800">Toxin</keyword>
<organism evidence="7">
    <name type="scientific">Pseudogemmatithrix spongiicola</name>
    <dbReference type="NCBI Taxonomy" id="3062599"/>
    <lineage>
        <taxon>Bacteria</taxon>
        <taxon>Pseudomonadati</taxon>
        <taxon>Gemmatimonadota</taxon>
        <taxon>Gemmatimonadia</taxon>
        <taxon>Gemmatimonadales</taxon>
        <taxon>Gemmatimonadaceae</taxon>
        <taxon>Pseudogemmatithrix</taxon>
    </lineage>
</organism>
<keyword evidence="3 5" id="KW-0479">Metal-binding</keyword>
<dbReference type="GO" id="GO:0016787">
    <property type="term" value="F:hydrolase activity"/>
    <property type="evidence" value="ECO:0007669"/>
    <property type="project" value="UniProtKB-KW"/>
</dbReference>
<dbReference type="GO" id="GO:0004540">
    <property type="term" value="F:RNA nuclease activity"/>
    <property type="evidence" value="ECO:0007669"/>
    <property type="project" value="InterPro"/>
</dbReference>
<feature type="binding site" evidence="5">
    <location>
        <position position="86"/>
    </location>
    <ligand>
        <name>Mg(2+)</name>
        <dbReference type="ChEBI" id="CHEBI:18420"/>
    </ligand>
</feature>
<evidence type="ECO:0000313" key="8">
    <source>
        <dbReference type="EMBL" id="WKW16128.1"/>
    </source>
</evidence>
<dbReference type="EMBL" id="CP130613">
    <property type="protein sequence ID" value="WKW16128.1"/>
    <property type="molecule type" value="Genomic_DNA"/>
</dbReference>
<dbReference type="EMBL" id="CP130612">
    <property type="protein sequence ID" value="WKW13221.1"/>
    <property type="molecule type" value="Genomic_DNA"/>
</dbReference>
<dbReference type="Proteomes" id="UP001229955">
    <property type="component" value="Chromosome"/>
</dbReference>
<proteinExistence type="inferred from homology"/>
<dbReference type="HAMAP" id="MF_00265">
    <property type="entry name" value="VapC_Nob1"/>
    <property type="match status" value="1"/>
</dbReference>
<evidence type="ECO:0000256" key="4">
    <source>
        <dbReference type="ARBA" id="ARBA00022801"/>
    </source>
</evidence>
<keyword evidence="9" id="KW-1185">Reference proteome</keyword>
<dbReference type="RefSeq" id="WP_367886081.1">
    <property type="nucleotide sequence ID" value="NZ_CP130612.1"/>
</dbReference>
<dbReference type="KEGG" id="pspc:Strain318_002538"/>
<sequence length="119" mass="13223">MLLADTSAWIAHLRRSDRILASALDEGRVIVHPFVVGELACGTLRRREGFLDDLARLPQATHATHAEVMLLVERYRLAGTGIGWIDAHLLAAARLSDAQLYTHDAALQRAWTSVSQTRR</sequence>
<evidence type="ECO:0000259" key="6">
    <source>
        <dbReference type="Pfam" id="PF01850"/>
    </source>
</evidence>
<gene>
    <name evidence="5" type="primary">vapC</name>
    <name evidence="7" type="ORF">Strain138_002538</name>
    <name evidence="8" type="ORF">Strain318_002538</name>
</gene>
<evidence type="ECO:0000256" key="5">
    <source>
        <dbReference type="HAMAP-Rule" id="MF_00265"/>
    </source>
</evidence>
<accession>A0AA49JWE9</accession>
<feature type="binding site" evidence="5">
    <location>
        <position position="5"/>
    </location>
    <ligand>
        <name>Mg(2+)</name>
        <dbReference type="ChEBI" id="CHEBI:18420"/>
    </ligand>
</feature>
<dbReference type="CDD" id="cd09854">
    <property type="entry name" value="PIN_VapC-like"/>
    <property type="match status" value="1"/>
</dbReference>
<dbReference type="SUPFAM" id="SSF88723">
    <property type="entry name" value="PIN domain-like"/>
    <property type="match status" value="1"/>
</dbReference>
<keyword evidence="1 5" id="KW-1277">Toxin-antitoxin system</keyword>
<comment type="similarity">
    <text evidence="5">Belongs to the PINc/VapC protein family.</text>
</comment>
<protein>
    <recommendedName>
        <fullName evidence="5">Ribonuclease VapC</fullName>
        <shortName evidence="5">RNase VapC</shortName>
        <ecNumber evidence="5">3.1.-.-</ecNumber>
    </recommendedName>
    <alternativeName>
        <fullName evidence="5">Toxin VapC</fullName>
    </alternativeName>
</protein>
<comment type="function">
    <text evidence="5">Toxic component of a toxin-antitoxin (TA) system. An RNase.</text>
</comment>
<dbReference type="Pfam" id="PF01850">
    <property type="entry name" value="PIN"/>
    <property type="match status" value="1"/>
</dbReference>
<name>A0AA49JWE9_9BACT</name>
<keyword evidence="4 5" id="KW-0378">Hydrolase</keyword>
<keyword evidence="2 5" id="KW-0540">Nuclease</keyword>
<evidence type="ECO:0000313" key="7">
    <source>
        <dbReference type="EMBL" id="WKW13221.1"/>
    </source>
</evidence>
<reference evidence="7" key="1">
    <citation type="submission" date="2023-07" db="EMBL/GenBank/DDBJ databases">
        <authorList>
            <person name="Haufschild T."/>
            <person name="Kallscheuer N."/>
            <person name="Hammer J."/>
            <person name="Kohn T."/>
            <person name="Kabuu M."/>
            <person name="Jogler M."/>
            <person name="Wohfarth N."/>
            <person name="Heuer A."/>
            <person name="Rohde M."/>
            <person name="van Teeseling M.C.F."/>
            <person name="Jogler C."/>
        </authorList>
    </citation>
    <scope>NUCLEOTIDE SEQUENCE</scope>
    <source>
        <strain evidence="7">Strain 138</strain>
        <strain evidence="8">Strain 318</strain>
    </source>
</reference>
<evidence type="ECO:0000256" key="3">
    <source>
        <dbReference type="ARBA" id="ARBA00022723"/>
    </source>
</evidence>
<dbReference type="GO" id="GO:0090729">
    <property type="term" value="F:toxin activity"/>
    <property type="evidence" value="ECO:0007669"/>
    <property type="project" value="UniProtKB-KW"/>
</dbReference>
<evidence type="ECO:0000313" key="9">
    <source>
        <dbReference type="Proteomes" id="UP001229955"/>
    </source>
</evidence>
<evidence type="ECO:0000256" key="1">
    <source>
        <dbReference type="ARBA" id="ARBA00022649"/>
    </source>
</evidence>
<dbReference type="GO" id="GO:0000287">
    <property type="term" value="F:magnesium ion binding"/>
    <property type="evidence" value="ECO:0007669"/>
    <property type="project" value="UniProtKB-UniRule"/>
</dbReference>
<dbReference type="AlphaFoldDB" id="A0AA49JWE9"/>
<dbReference type="InterPro" id="IPR029060">
    <property type="entry name" value="PIN-like_dom_sf"/>
</dbReference>